<keyword evidence="2" id="KW-0238">DNA-binding</keyword>
<dbReference type="EMBL" id="WVIE01000011">
    <property type="protein sequence ID" value="NDJ17923.1"/>
    <property type="molecule type" value="Genomic_DNA"/>
</dbReference>
<keyword evidence="1" id="KW-0805">Transcription regulation</keyword>
<proteinExistence type="predicted"/>
<name>A0A8J7Z7P8_9CYAN</name>
<dbReference type="InterPro" id="IPR053142">
    <property type="entry name" value="PchR_regulatory_protein"/>
</dbReference>
<dbReference type="GO" id="GO:0043565">
    <property type="term" value="F:sequence-specific DNA binding"/>
    <property type="evidence" value="ECO:0007669"/>
    <property type="project" value="InterPro"/>
</dbReference>
<dbReference type="GO" id="GO:0003700">
    <property type="term" value="F:DNA-binding transcription factor activity"/>
    <property type="evidence" value="ECO:0007669"/>
    <property type="project" value="InterPro"/>
</dbReference>
<evidence type="ECO:0000256" key="1">
    <source>
        <dbReference type="ARBA" id="ARBA00023015"/>
    </source>
</evidence>
<gene>
    <name evidence="5" type="ORF">GS601_11565</name>
</gene>
<dbReference type="SMART" id="SM00342">
    <property type="entry name" value="HTH_ARAC"/>
    <property type="match status" value="1"/>
</dbReference>
<feature type="domain" description="HTH araC/xylS-type" evidence="4">
    <location>
        <begin position="226"/>
        <end position="324"/>
    </location>
</feature>
<comment type="caution">
    <text evidence="5">The sequence shown here is derived from an EMBL/GenBank/DDBJ whole genome shotgun (WGS) entry which is preliminary data.</text>
</comment>
<dbReference type="SUPFAM" id="SSF46689">
    <property type="entry name" value="Homeodomain-like"/>
    <property type="match status" value="2"/>
</dbReference>
<evidence type="ECO:0000259" key="4">
    <source>
        <dbReference type="PROSITE" id="PS01124"/>
    </source>
</evidence>
<dbReference type="InterPro" id="IPR018060">
    <property type="entry name" value="HTH_AraC"/>
</dbReference>
<dbReference type="PANTHER" id="PTHR47893">
    <property type="entry name" value="REGULATORY PROTEIN PCHR"/>
    <property type="match status" value="1"/>
</dbReference>
<sequence length="329" mass="37406">MTIALSSQTCDDLFEETLEQMRYLDPEDEADVIIPFPAELGRGLTRLIDLREEVWLAMDYHEPLAKLAFSCEEFHQPDFLRVGFHLSGIHHSPSVTVCPGEYSLAGSGASHKGVYVTTEGAVREIAFSISIEEMRSFFGQLPAGLQPLIGSPDQLSFIRGYRTTPAMQIALQQMWQCPYHGVMKQRYLETKIWELLLLSVEPLLEESSAPEKLPSKLKSEQVDCIHAARKILLQRLENPPSIAELARLVGLNDRALKEGFRACFGTTTFNYLHHYRLEQAQQMLLAGDLKIEVVMQRVGFTSRSYFAKAFRNKFGMNPGDYARRYRQIL</sequence>
<evidence type="ECO:0000256" key="2">
    <source>
        <dbReference type="ARBA" id="ARBA00023125"/>
    </source>
</evidence>
<organism evidence="5 6">
    <name type="scientific">Myxacorys almedinensis A</name>
    <dbReference type="NCBI Taxonomy" id="2690445"/>
    <lineage>
        <taxon>Bacteria</taxon>
        <taxon>Bacillati</taxon>
        <taxon>Cyanobacteriota</taxon>
        <taxon>Cyanophyceae</taxon>
        <taxon>Leptolyngbyales</taxon>
        <taxon>Leptolyngbyaceae</taxon>
        <taxon>Myxacorys</taxon>
        <taxon>Myxacorys almedinensis</taxon>
    </lineage>
</organism>
<reference evidence="5" key="1">
    <citation type="submission" date="2019-12" db="EMBL/GenBank/DDBJ databases">
        <title>High-Quality draft genome sequences of three cyanobacteria isolated from the limestone walls of the Old Cathedral of Coimbra.</title>
        <authorList>
            <person name="Tiago I."/>
            <person name="Soares F."/>
            <person name="Portugal A."/>
        </authorList>
    </citation>
    <scope>NUCLEOTIDE SEQUENCE</scope>
    <source>
        <strain evidence="5">A</strain>
    </source>
</reference>
<evidence type="ECO:0000313" key="6">
    <source>
        <dbReference type="Proteomes" id="UP000646053"/>
    </source>
</evidence>
<keyword evidence="3" id="KW-0804">Transcription</keyword>
<dbReference type="PRINTS" id="PR00032">
    <property type="entry name" value="HTHARAC"/>
</dbReference>
<dbReference type="Gene3D" id="1.10.10.60">
    <property type="entry name" value="Homeodomain-like"/>
    <property type="match status" value="2"/>
</dbReference>
<keyword evidence="6" id="KW-1185">Reference proteome</keyword>
<dbReference type="InterPro" id="IPR020449">
    <property type="entry name" value="Tscrpt_reg_AraC-type_HTH"/>
</dbReference>
<dbReference type="RefSeq" id="WP_162423434.1">
    <property type="nucleotide sequence ID" value="NZ_WVIE01000011.1"/>
</dbReference>
<dbReference type="Proteomes" id="UP000646053">
    <property type="component" value="Unassembled WGS sequence"/>
</dbReference>
<dbReference type="PROSITE" id="PS01124">
    <property type="entry name" value="HTH_ARAC_FAMILY_2"/>
    <property type="match status" value="1"/>
</dbReference>
<accession>A0A8J7Z7P8</accession>
<dbReference type="InterPro" id="IPR009057">
    <property type="entry name" value="Homeodomain-like_sf"/>
</dbReference>
<protein>
    <submittedName>
        <fullName evidence="5">Helix-turn-helix domain-containing protein</fullName>
    </submittedName>
</protein>
<dbReference type="Pfam" id="PF12833">
    <property type="entry name" value="HTH_18"/>
    <property type="match status" value="1"/>
</dbReference>
<evidence type="ECO:0000313" key="5">
    <source>
        <dbReference type="EMBL" id="NDJ17923.1"/>
    </source>
</evidence>
<dbReference type="AlphaFoldDB" id="A0A8J7Z7P8"/>
<evidence type="ECO:0000256" key="3">
    <source>
        <dbReference type="ARBA" id="ARBA00023163"/>
    </source>
</evidence>
<dbReference type="PANTHER" id="PTHR47893:SF1">
    <property type="entry name" value="REGULATORY PROTEIN PCHR"/>
    <property type="match status" value="1"/>
</dbReference>